<proteinExistence type="predicted"/>
<evidence type="ECO:0000313" key="2">
    <source>
        <dbReference type="Proteomes" id="UP000271227"/>
    </source>
</evidence>
<keyword evidence="1" id="KW-0969">Cilium</keyword>
<gene>
    <name evidence="1" type="ORF">BXY39_1136</name>
</gene>
<dbReference type="Proteomes" id="UP000271227">
    <property type="component" value="Unassembled WGS sequence"/>
</dbReference>
<keyword evidence="1" id="KW-0966">Cell projection</keyword>
<dbReference type="AlphaFoldDB" id="A0A3M0CGM0"/>
<protein>
    <submittedName>
        <fullName evidence="1">Flagellar basal-body rod protein FlgB</fullName>
    </submittedName>
</protein>
<dbReference type="InParanoid" id="A0A3M0CGM0"/>
<dbReference type="FunCoup" id="A0A3M0CGM0">
    <property type="interactions" value="63"/>
</dbReference>
<dbReference type="RefSeq" id="WP_121937862.1">
    <property type="nucleotide sequence ID" value="NZ_REFR01000010.1"/>
</dbReference>
<sequence>MNTSSIPIMAALKERMGWLVANQKVISENVAHSDTPGYVAKSLEKQDFSTLVDRLADDRGVTRTTMRVTNERHIGAAVSADAARVSEVKGSETTPDGNSVVLEDEMIKLANTQMEYGLVTSLYRKNIGLMKLAAGRGAGG</sequence>
<keyword evidence="2" id="KW-1185">Reference proteome</keyword>
<organism evidence="1 2">
    <name type="scientific">Eilatimonas milleporae</name>
    <dbReference type="NCBI Taxonomy" id="911205"/>
    <lineage>
        <taxon>Bacteria</taxon>
        <taxon>Pseudomonadati</taxon>
        <taxon>Pseudomonadota</taxon>
        <taxon>Alphaproteobacteria</taxon>
        <taxon>Kordiimonadales</taxon>
        <taxon>Kordiimonadaceae</taxon>
        <taxon>Eilatimonas</taxon>
    </lineage>
</organism>
<keyword evidence="1" id="KW-0282">Flagellum</keyword>
<accession>A0A3M0CGM0</accession>
<dbReference type="OrthoDB" id="9788334at2"/>
<comment type="caution">
    <text evidence="1">The sequence shown here is derived from an EMBL/GenBank/DDBJ whole genome shotgun (WGS) entry which is preliminary data.</text>
</comment>
<reference evidence="1 2" key="1">
    <citation type="submission" date="2018-10" db="EMBL/GenBank/DDBJ databases">
        <title>Genomic Encyclopedia of Archaeal and Bacterial Type Strains, Phase II (KMG-II): from individual species to whole genera.</title>
        <authorList>
            <person name="Goeker M."/>
        </authorList>
    </citation>
    <scope>NUCLEOTIDE SEQUENCE [LARGE SCALE GENOMIC DNA]</scope>
    <source>
        <strain evidence="1 2">DSM 25217</strain>
    </source>
</reference>
<name>A0A3M0CGM0_9PROT</name>
<dbReference type="EMBL" id="REFR01000010">
    <property type="protein sequence ID" value="RMB08502.1"/>
    <property type="molecule type" value="Genomic_DNA"/>
</dbReference>
<evidence type="ECO:0000313" key="1">
    <source>
        <dbReference type="EMBL" id="RMB08502.1"/>
    </source>
</evidence>